<dbReference type="AlphaFoldDB" id="A0A1V9ZUB7"/>
<accession>A0A1V9ZUB7</accession>
<dbReference type="STRING" id="1202772.A0A1V9ZUB7"/>
<reference evidence="3 4" key="1">
    <citation type="journal article" date="2014" name="Genome Biol. Evol.">
        <title>The secreted proteins of Achlya hypogyna and Thraustotheca clavata identify the ancestral oomycete secretome and reveal gene acquisitions by horizontal gene transfer.</title>
        <authorList>
            <person name="Misner I."/>
            <person name="Blouin N."/>
            <person name="Leonard G."/>
            <person name="Richards T.A."/>
            <person name="Lane C.E."/>
        </authorList>
    </citation>
    <scope>NUCLEOTIDE SEQUENCE [LARGE SCALE GENOMIC DNA]</scope>
    <source>
        <strain evidence="3 4">ATCC 48635</strain>
    </source>
</reference>
<dbReference type="Pfam" id="PF01399">
    <property type="entry name" value="PCI"/>
    <property type="match status" value="1"/>
</dbReference>
<dbReference type="SUPFAM" id="SSF46785">
    <property type="entry name" value="Winged helix' DNA-binding domain"/>
    <property type="match status" value="1"/>
</dbReference>
<evidence type="ECO:0000313" key="4">
    <source>
        <dbReference type="Proteomes" id="UP000243579"/>
    </source>
</evidence>
<dbReference type="OrthoDB" id="10267031at2759"/>
<keyword evidence="4" id="KW-1185">Reference proteome</keyword>
<feature type="domain" description="PCI" evidence="2">
    <location>
        <begin position="156"/>
        <end position="322"/>
    </location>
</feature>
<comment type="similarity">
    <text evidence="1">Belongs to the CSN7/EIF3M family. CSN7 subfamily.</text>
</comment>
<proteinExistence type="inferred from homology"/>
<dbReference type="GO" id="GO:0005852">
    <property type="term" value="C:eukaryotic translation initiation factor 3 complex"/>
    <property type="evidence" value="ECO:0007669"/>
    <property type="project" value="TreeGrafter"/>
</dbReference>
<evidence type="ECO:0000259" key="2">
    <source>
        <dbReference type="PROSITE" id="PS50250"/>
    </source>
</evidence>
<protein>
    <submittedName>
        <fullName evidence="3">Carbohydrate-binding protein</fullName>
    </submittedName>
</protein>
<dbReference type="InterPro" id="IPR000717">
    <property type="entry name" value="PCI_dom"/>
</dbReference>
<organism evidence="3 4">
    <name type="scientific">Achlya hypogyna</name>
    <name type="common">Oomycete</name>
    <name type="synonym">Protoachlya hypogyna</name>
    <dbReference type="NCBI Taxonomy" id="1202772"/>
    <lineage>
        <taxon>Eukaryota</taxon>
        <taxon>Sar</taxon>
        <taxon>Stramenopiles</taxon>
        <taxon>Oomycota</taxon>
        <taxon>Saprolegniomycetes</taxon>
        <taxon>Saprolegniales</taxon>
        <taxon>Achlyaceae</taxon>
        <taxon>Achlya</taxon>
    </lineage>
</organism>
<evidence type="ECO:0000256" key="1">
    <source>
        <dbReference type="ARBA" id="ARBA00008482"/>
    </source>
</evidence>
<dbReference type="PANTHER" id="PTHR15350:SF2">
    <property type="entry name" value="EUKARYOTIC TRANSLATION INITIATION FACTOR 3 SUBUNIT M"/>
    <property type="match status" value="1"/>
</dbReference>
<dbReference type="EMBL" id="JNBR01000005">
    <property type="protein sequence ID" value="OQS01618.1"/>
    <property type="molecule type" value="Genomic_DNA"/>
</dbReference>
<dbReference type="InterPro" id="IPR036390">
    <property type="entry name" value="WH_DNA-bd_sf"/>
</dbReference>
<dbReference type="Proteomes" id="UP000243579">
    <property type="component" value="Unassembled WGS sequence"/>
</dbReference>
<dbReference type="InterPro" id="IPR045237">
    <property type="entry name" value="COPS7/eIF3m"/>
</dbReference>
<dbReference type="PROSITE" id="PS50250">
    <property type="entry name" value="PCI"/>
    <property type="match status" value="1"/>
</dbReference>
<evidence type="ECO:0000313" key="3">
    <source>
        <dbReference type="EMBL" id="OQS01618.1"/>
    </source>
</evidence>
<dbReference type="GO" id="GO:0002183">
    <property type="term" value="P:cytoplasmic translational initiation"/>
    <property type="evidence" value="ECO:0007669"/>
    <property type="project" value="TreeGrafter"/>
</dbReference>
<gene>
    <name evidence="3" type="ORF">ACHHYP_00606</name>
</gene>
<sequence length="360" mass="38972">MQAQASANVAAYVHAILKDTTDTSSIDVGTYVLSKTDALLAVTEMDTDVEGAFKLLLKATGAKHVPELLPKLTKDTTNATLKLRILAEVFNSLPASDALRFQTLVAIINYAGATNQIGLVKGYFNEIDALLAGVASADRQRVYLSIADLLEKEADSQTQSLLFLEKYLNLFEAEKDVSAAKPVAIRAAVAVVKAPLEAFVAHVELLHLKAVQQLKGADKIFDLLEIFTAKTLADFVAFEKASPAVLTSYGLDREALVSHMRLLTLCSYPTGHDAIAYADIERTLQVPAADVEQWVVKAITANLIHAKIDQLGRSVTITRSLQRGFGPAEWASLHTKLSAYQANVGNLLATIRSARAQQQK</sequence>
<dbReference type="PANTHER" id="PTHR15350">
    <property type="entry name" value="COP9 SIGNALOSOME COMPLEX SUBUNIT 7/DENDRITIC CELL PROTEIN GA17"/>
    <property type="match status" value="1"/>
</dbReference>
<dbReference type="SMART" id="SM00088">
    <property type="entry name" value="PINT"/>
    <property type="match status" value="1"/>
</dbReference>
<comment type="caution">
    <text evidence="3">The sequence shown here is derived from an EMBL/GenBank/DDBJ whole genome shotgun (WGS) entry which is preliminary data.</text>
</comment>
<name>A0A1V9ZUB7_ACHHY</name>